<evidence type="ECO:0000256" key="1">
    <source>
        <dbReference type="SAM" id="MobiDB-lite"/>
    </source>
</evidence>
<gene>
    <name evidence="2" type="ORF">GCM10020369_46770</name>
</gene>
<sequence>MAPPGMPKTTSAPTASRERTSDWAPVTDSWAGGVAGAFMAWPLRVAVRCGAVFKFSGNKKPLVPVARGVSASTRCWVDALAEYENQGGSHVGHAMPCSTARQTHPTLWSHGSRGAARLR</sequence>
<dbReference type="Proteomes" id="UP001501676">
    <property type="component" value="Unassembled WGS sequence"/>
</dbReference>
<name>A0ABP6T1Q4_9ACTN</name>
<dbReference type="EMBL" id="BAAAYN010000030">
    <property type="protein sequence ID" value="GAA3390921.1"/>
    <property type="molecule type" value="Genomic_DNA"/>
</dbReference>
<accession>A0ABP6T1Q4</accession>
<protein>
    <submittedName>
        <fullName evidence="2">Uncharacterized protein</fullName>
    </submittedName>
</protein>
<comment type="caution">
    <text evidence="2">The sequence shown here is derived from an EMBL/GenBank/DDBJ whole genome shotgun (WGS) entry which is preliminary data.</text>
</comment>
<keyword evidence="3" id="KW-1185">Reference proteome</keyword>
<evidence type="ECO:0000313" key="3">
    <source>
        <dbReference type="Proteomes" id="UP001501676"/>
    </source>
</evidence>
<reference evidence="3" key="1">
    <citation type="journal article" date="2019" name="Int. J. Syst. Evol. Microbiol.">
        <title>The Global Catalogue of Microorganisms (GCM) 10K type strain sequencing project: providing services to taxonomists for standard genome sequencing and annotation.</title>
        <authorList>
            <consortium name="The Broad Institute Genomics Platform"/>
            <consortium name="The Broad Institute Genome Sequencing Center for Infectious Disease"/>
            <person name="Wu L."/>
            <person name="Ma J."/>
        </authorList>
    </citation>
    <scope>NUCLEOTIDE SEQUENCE [LARGE SCALE GENOMIC DNA]</scope>
    <source>
        <strain evidence="3">JCM 9458</strain>
    </source>
</reference>
<evidence type="ECO:0000313" key="2">
    <source>
        <dbReference type="EMBL" id="GAA3390921.1"/>
    </source>
</evidence>
<proteinExistence type="predicted"/>
<organism evidence="2 3">
    <name type="scientific">Cryptosporangium minutisporangium</name>
    <dbReference type="NCBI Taxonomy" id="113569"/>
    <lineage>
        <taxon>Bacteria</taxon>
        <taxon>Bacillati</taxon>
        <taxon>Actinomycetota</taxon>
        <taxon>Actinomycetes</taxon>
        <taxon>Cryptosporangiales</taxon>
        <taxon>Cryptosporangiaceae</taxon>
        <taxon>Cryptosporangium</taxon>
    </lineage>
</organism>
<feature type="region of interest" description="Disordered" evidence="1">
    <location>
        <begin position="1"/>
        <end position="28"/>
    </location>
</feature>